<evidence type="ECO:0000259" key="11">
    <source>
        <dbReference type="PROSITE" id="PS50113"/>
    </source>
</evidence>
<dbReference type="PROSITE" id="PS50111">
    <property type="entry name" value="CHEMOTAXIS_TRANSDUC_2"/>
    <property type="match status" value="1"/>
</dbReference>
<dbReference type="InterPro" id="IPR035965">
    <property type="entry name" value="PAS-like_dom_sf"/>
</dbReference>
<name>A0A1I1TMF1_PSEOC</name>
<dbReference type="EMBL" id="FOMO01000002">
    <property type="protein sequence ID" value="SFD59695.1"/>
    <property type="molecule type" value="Genomic_DNA"/>
</dbReference>
<dbReference type="InterPro" id="IPR000700">
    <property type="entry name" value="PAS-assoc_C"/>
</dbReference>
<dbReference type="Pfam" id="PF00015">
    <property type="entry name" value="MCPsignal"/>
    <property type="match status" value="1"/>
</dbReference>
<evidence type="ECO:0000256" key="2">
    <source>
        <dbReference type="ARBA" id="ARBA00022500"/>
    </source>
</evidence>
<dbReference type="Proteomes" id="UP000243950">
    <property type="component" value="Unassembled WGS sequence"/>
</dbReference>
<dbReference type="SMART" id="SM00086">
    <property type="entry name" value="PAC"/>
    <property type="match status" value="1"/>
</dbReference>
<evidence type="ECO:0000313" key="12">
    <source>
        <dbReference type="EMBL" id="SFD59695.1"/>
    </source>
</evidence>
<keyword evidence="5" id="KW-0472">Membrane</keyword>
<dbReference type="InterPro" id="IPR001610">
    <property type="entry name" value="PAC"/>
</dbReference>
<sequence>MFFRGRERKFAEELSRQLADLCAGQPTSSVQSTLQNYPPLGAALEQVAKVLRSGRDEVAVLQQRIQALTAQRDQALLREQQALDELHQQQFDVQSAQQQLEQQAQALSACQIEARVWEVAQSTLTEGYWDFSIANGRLDDPASMLRLSSQFRVLVGYSYAELPDGMESQSSLVHPDYLNAMASIFEREIVDPAGSGEYVIEYLMRHKVRGYIWFRERGRAVRDEQGRLYRAIGAVRDISDERSARAAHEQMLKHNEETYGQIAQVVSVIKGIAEQTNLLALNAAIEAARAGEVGRGFSVVADEVKKLAQSTRQATHEIQAMLGGAKARAQSVELQGKG</sequence>
<dbReference type="InterPro" id="IPR004089">
    <property type="entry name" value="MCPsignal_dom"/>
</dbReference>
<keyword evidence="9" id="KW-0175">Coiled coil</keyword>
<feature type="domain" description="Methyl-accepting transducer" evidence="10">
    <location>
        <begin position="250"/>
        <end position="331"/>
    </location>
</feature>
<dbReference type="AlphaFoldDB" id="A0A1I1TMF1"/>
<dbReference type="PANTHER" id="PTHR32089:SF120">
    <property type="entry name" value="METHYL-ACCEPTING CHEMOTAXIS PROTEIN TLPQ"/>
    <property type="match status" value="1"/>
</dbReference>
<keyword evidence="3" id="KW-0812">Transmembrane</keyword>
<dbReference type="RefSeq" id="WP_093502299.1">
    <property type="nucleotide sequence ID" value="NZ_BSSG01000002.1"/>
</dbReference>
<dbReference type="Pfam" id="PF08447">
    <property type="entry name" value="PAS_3"/>
    <property type="match status" value="1"/>
</dbReference>
<accession>A0A1I1TMF1</accession>
<keyword evidence="6 8" id="KW-0807">Transducer</keyword>
<evidence type="ECO:0000256" key="9">
    <source>
        <dbReference type="SAM" id="Coils"/>
    </source>
</evidence>
<evidence type="ECO:0000256" key="5">
    <source>
        <dbReference type="ARBA" id="ARBA00023136"/>
    </source>
</evidence>
<dbReference type="PRINTS" id="PR00260">
    <property type="entry name" value="CHEMTRNSDUCR"/>
</dbReference>
<dbReference type="Gene3D" id="6.10.250.3200">
    <property type="match status" value="1"/>
</dbReference>
<proteinExistence type="inferred from homology"/>
<gene>
    <name evidence="12" type="ORF">SAMN05216372_102633</name>
</gene>
<dbReference type="GO" id="GO:0016020">
    <property type="term" value="C:membrane"/>
    <property type="evidence" value="ECO:0007669"/>
    <property type="project" value="UniProtKB-SubCell"/>
</dbReference>
<dbReference type="Gene3D" id="3.30.450.20">
    <property type="entry name" value="PAS domain"/>
    <property type="match status" value="1"/>
</dbReference>
<evidence type="ECO:0000256" key="4">
    <source>
        <dbReference type="ARBA" id="ARBA00022989"/>
    </source>
</evidence>
<organism evidence="12 13">
    <name type="scientific">Pseudomonas straminea</name>
    <dbReference type="NCBI Taxonomy" id="47882"/>
    <lineage>
        <taxon>Bacteria</taxon>
        <taxon>Pseudomonadati</taxon>
        <taxon>Pseudomonadota</taxon>
        <taxon>Gammaproteobacteria</taxon>
        <taxon>Pseudomonadales</taxon>
        <taxon>Pseudomonadaceae</taxon>
        <taxon>Phytopseudomonas</taxon>
    </lineage>
</organism>
<reference evidence="13" key="1">
    <citation type="submission" date="2016-10" db="EMBL/GenBank/DDBJ databases">
        <authorList>
            <person name="Varghese N."/>
            <person name="Submissions S."/>
        </authorList>
    </citation>
    <scope>NUCLEOTIDE SEQUENCE [LARGE SCALE GENOMIC DNA]</scope>
    <source>
        <strain evidence="13">JCM 2783</strain>
    </source>
</reference>
<comment type="similarity">
    <text evidence="7">Belongs to the methyl-accepting chemotaxis (MCP) protein family.</text>
</comment>
<feature type="coiled-coil region" evidence="9">
    <location>
        <begin position="51"/>
        <end position="113"/>
    </location>
</feature>
<dbReference type="GO" id="GO:0004888">
    <property type="term" value="F:transmembrane signaling receptor activity"/>
    <property type="evidence" value="ECO:0007669"/>
    <property type="project" value="InterPro"/>
</dbReference>
<dbReference type="SUPFAM" id="SSF58104">
    <property type="entry name" value="Methyl-accepting chemotaxis protein (MCP) signaling domain"/>
    <property type="match status" value="1"/>
</dbReference>
<dbReference type="InterPro" id="IPR004090">
    <property type="entry name" value="Chemotax_Me-accpt_rcpt"/>
</dbReference>
<evidence type="ECO:0000256" key="6">
    <source>
        <dbReference type="ARBA" id="ARBA00023224"/>
    </source>
</evidence>
<dbReference type="GO" id="GO:0006935">
    <property type="term" value="P:chemotaxis"/>
    <property type="evidence" value="ECO:0007669"/>
    <property type="project" value="UniProtKB-KW"/>
</dbReference>
<dbReference type="SMART" id="SM00283">
    <property type="entry name" value="MA"/>
    <property type="match status" value="1"/>
</dbReference>
<evidence type="ECO:0000256" key="7">
    <source>
        <dbReference type="ARBA" id="ARBA00029447"/>
    </source>
</evidence>
<comment type="subcellular location">
    <subcellularLocation>
        <location evidence="1">Membrane</location>
    </subcellularLocation>
</comment>
<dbReference type="InterPro" id="IPR000014">
    <property type="entry name" value="PAS"/>
</dbReference>
<keyword evidence="13" id="KW-1185">Reference proteome</keyword>
<dbReference type="InterPro" id="IPR013655">
    <property type="entry name" value="PAS_fold_3"/>
</dbReference>
<evidence type="ECO:0000256" key="3">
    <source>
        <dbReference type="ARBA" id="ARBA00022692"/>
    </source>
</evidence>
<dbReference type="PROSITE" id="PS50113">
    <property type="entry name" value="PAC"/>
    <property type="match status" value="1"/>
</dbReference>
<dbReference type="CDD" id="cd00130">
    <property type="entry name" value="PAS"/>
    <property type="match status" value="1"/>
</dbReference>
<dbReference type="SUPFAM" id="SSF55785">
    <property type="entry name" value="PYP-like sensor domain (PAS domain)"/>
    <property type="match status" value="1"/>
</dbReference>
<protein>
    <submittedName>
        <fullName evidence="12">Methyl-accepting chemotaxis sensory transducer with Pas/Pac sensor</fullName>
    </submittedName>
</protein>
<evidence type="ECO:0000313" key="13">
    <source>
        <dbReference type="Proteomes" id="UP000243950"/>
    </source>
</evidence>
<dbReference type="PANTHER" id="PTHR32089">
    <property type="entry name" value="METHYL-ACCEPTING CHEMOTAXIS PROTEIN MCPB"/>
    <property type="match status" value="1"/>
</dbReference>
<dbReference type="GO" id="GO:0007165">
    <property type="term" value="P:signal transduction"/>
    <property type="evidence" value="ECO:0007669"/>
    <property type="project" value="UniProtKB-KW"/>
</dbReference>
<evidence type="ECO:0000256" key="1">
    <source>
        <dbReference type="ARBA" id="ARBA00004370"/>
    </source>
</evidence>
<evidence type="ECO:0000259" key="10">
    <source>
        <dbReference type="PROSITE" id="PS50111"/>
    </source>
</evidence>
<keyword evidence="4" id="KW-1133">Transmembrane helix</keyword>
<feature type="domain" description="PAC" evidence="11">
    <location>
        <begin position="198"/>
        <end position="250"/>
    </location>
</feature>
<evidence type="ECO:0000256" key="8">
    <source>
        <dbReference type="PROSITE-ProRule" id="PRU00284"/>
    </source>
</evidence>
<keyword evidence="2" id="KW-0145">Chemotaxis</keyword>